<accession>A0ABU3PUE4</accession>
<comment type="caution">
    <text evidence="1">The sequence shown here is derived from an EMBL/GenBank/DDBJ whole genome shotgun (WGS) entry which is preliminary data.</text>
</comment>
<dbReference type="InterPro" id="IPR011051">
    <property type="entry name" value="RmlC_Cupin_sf"/>
</dbReference>
<dbReference type="SUPFAM" id="SSF51182">
    <property type="entry name" value="RmlC-like cupins"/>
    <property type="match status" value="1"/>
</dbReference>
<evidence type="ECO:0000313" key="1">
    <source>
        <dbReference type="EMBL" id="MDT9592843.1"/>
    </source>
</evidence>
<dbReference type="EMBL" id="JAVYII010000003">
    <property type="protein sequence ID" value="MDT9592843.1"/>
    <property type="molecule type" value="Genomic_DNA"/>
</dbReference>
<proteinExistence type="predicted"/>
<reference evidence="1 2" key="1">
    <citation type="submission" date="2023-08" db="EMBL/GenBank/DDBJ databases">
        <title>Nocardioides seae sp. nov., a bacterium isolated from a soil.</title>
        <authorList>
            <person name="Wang X."/>
        </authorList>
    </citation>
    <scope>NUCLEOTIDE SEQUENCE [LARGE SCALE GENOMIC DNA]</scope>
    <source>
        <strain evidence="1 2">YZH12</strain>
    </source>
</reference>
<protein>
    <submittedName>
        <fullName evidence="1">Uncharacterized protein</fullName>
    </submittedName>
</protein>
<keyword evidence="2" id="KW-1185">Reference proteome</keyword>
<evidence type="ECO:0000313" key="2">
    <source>
        <dbReference type="Proteomes" id="UP001268542"/>
    </source>
</evidence>
<sequence>MMTGASTTHDPRQAMAPAGLALDRTQPIAEPQYLDLTALTRRGTSPAGTTWTLRGQNAFVHYVQVERHELAVAGTFRDETLLVCATADSAAVVEWDGRRTSISGQGVAIVPPGQVRVEAAGTGDLALLVRTDEPAWAGTAVNEEVYAHPAPRVAPADPWPAPVGDPAVRVHLVADHPAEEGRFGWIFRSRSFMVNFVPPHDGPRDPRHLSPHHHDDFEQYSLAVQGEFVHHIRTPWVKDGTQWREDDHVSIGSPSLTLIPPPTIHTSAGSGPGRNLLVDIFSPPRVDFSQQPGWVLNAEEHPQP</sequence>
<dbReference type="RefSeq" id="WP_315732276.1">
    <property type="nucleotide sequence ID" value="NZ_JAVYII010000003.1"/>
</dbReference>
<dbReference type="Proteomes" id="UP001268542">
    <property type="component" value="Unassembled WGS sequence"/>
</dbReference>
<name>A0ABU3PUE4_9ACTN</name>
<dbReference type="InterPro" id="IPR014710">
    <property type="entry name" value="RmlC-like_jellyroll"/>
</dbReference>
<dbReference type="Gene3D" id="2.60.120.10">
    <property type="entry name" value="Jelly Rolls"/>
    <property type="match status" value="1"/>
</dbReference>
<gene>
    <name evidence="1" type="ORF">RDV89_07175</name>
</gene>
<organism evidence="1 2">
    <name type="scientific">Nocardioides imazamoxiresistens</name>
    <dbReference type="NCBI Taxonomy" id="3231893"/>
    <lineage>
        <taxon>Bacteria</taxon>
        <taxon>Bacillati</taxon>
        <taxon>Actinomycetota</taxon>
        <taxon>Actinomycetes</taxon>
        <taxon>Propionibacteriales</taxon>
        <taxon>Nocardioidaceae</taxon>
        <taxon>Nocardioides</taxon>
    </lineage>
</organism>